<dbReference type="EMBL" id="JBHUKU010000009">
    <property type="protein sequence ID" value="MFD2460545.1"/>
    <property type="molecule type" value="Genomic_DNA"/>
</dbReference>
<gene>
    <name evidence="1" type="ORF">ACFSYJ_18195</name>
</gene>
<evidence type="ECO:0000313" key="2">
    <source>
        <dbReference type="Proteomes" id="UP001597419"/>
    </source>
</evidence>
<proteinExistence type="predicted"/>
<evidence type="ECO:0000313" key="1">
    <source>
        <dbReference type="EMBL" id="MFD2460545.1"/>
    </source>
</evidence>
<sequence>MAYRIGSVQAEVIPDHTMIIILGTGFDTVIRPDFGGSRLCHGVTDMLYLLSASSSMHYATVTLEAWTAEPDQPTSSEPWEEHDETRLRLTRGRAYVSAMLEGPLSPELDLGNPGDYHVRVHATGRERLLHLERDEHTDPDDMHSGVERFLVQLWPVPPG</sequence>
<reference evidence="2" key="1">
    <citation type="journal article" date="2019" name="Int. J. Syst. Evol. Microbiol.">
        <title>The Global Catalogue of Microorganisms (GCM) 10K type strain sequencing project: providing services to taxonomists for standard genome sequencing and annotation.</title>
        <authorList>
            <consortium name="The Broad Institute Genomics Platform"/>
            <consortium name="The Broad Institute Genome Sequencing Center for Infectious Disease"/>
            <person name="Wu L."/>
            <person name="Ma J."/>
        </authorList>
    </citation>
    <scope>NUCLEOTIDE SEQUENCE [LARGE SCALE GENOMIC DNA]</scope>
    <source>
        <strain evidence="2">CGMCC 4.7643</strain>
    </source>
</reference>
<protein>
    <submittedName>
        <fullName evidence="1">Uncharacterized protein</fullName>
    </submittedName>
</protein>
<accession>A0ABW5GI82</accession>
<name>A0ABW5GI82_9PSEU</name>
<organism evidence="1 2">
    <name type="scientific">Amycolatopsis samaneae</name>
    <dbReference type="NCBI Taxonomy" id="664691"/>
    <lineage>
        <taxon>Bacteria</taxon>
        <taxon>Bacillati</taxon>
        <taxon>Actinomycetota</taxon>
        <taxon>Actinomycetes</taxon>
        <taxon>Pseudonocardiales</taxon>
        <taxon>Pseudonocardiaceae</taxon>
        <taxon>Amycolatopsis</taxon>
    </lineage>
</organism>
<comment type="caution">
    <text evidence="1">The sequence shown here is derived from an EMBL/GenBank/DDBJ whole genome shotgun (WGS) entry which is preliminary data.</text>
</comment>
<dbReference type="Proteomes" id="UP001597419">
    <property type="component" value="Unassembled WGS sequence"/>
</dbReference>
<dbReference type="RefSeq" id="WP_345393668.1">
    <property type="nucleotide sequence ID" value="NZ_BAABHG010000006.1"/>
</dbReference>
<keyword evidence="2" id="KW-1185">Reference proteome</keyword>